<feature type="region of interest" description="Disordered" evidence="1">
    <location>
        <begin position="152"/>
        <end position="171"/>
    </location>
</feature>
<evidence type="ECO:0000313" key="3">
    <source>
        <dbReference type="Proteomes" id="UP001159363"/>
    </source>
</evidence>
<dbReference type="Proteomes" id="UP001159363">
    <property type="component" value="Chromosome 10"/>
</dbReference>
<evidence type="ECO:0000313" key="2">
    <source>
        <dbReference type="EMBL" id="KAJ8872135.1"/>
    </source>
</evidence>
<keyword evidence="3" id="KW-1185">Reference proteome</keyword>
<protein>
    <submittedName>
        <fullName evidence="2">Uncharacterized protein</fullName>
    </submittedName>
</protein>
<proteinExistence type="predicted"/>
<sequence length="964" mass="107303">MACCGAPNHRTWRLSAMSLHNAGCQTAVATVGSGTYAAIVVGPIEAGLVQNTTFCRSARQGRRSRLRCFWTMEADAMPRMPPVQPAADGVEPSAQTSSNMSDALLQCRVNTVDEAVRRCKLHKDEGLVDCEVICHGLCLRPRPAFTWSETMENHNEDSRTGNRTRVRPNTSPVNYHCATSFGPDRPQHVYTEVTFAIGYHLIRQAQDDPEPIADLQGNKSSLHSNEMPDLVASNLHRVDTVSALWPAAEVLHIHPTPGWRVRVGRGKRVIPKKTRQPTQSSGTITISQNAVTRLGIEPGSPWWEASVLIAQPPWPQRGRKEGRGRGYLVDSQVFRSWWSKSPTNSGRPRRGTQEETKKGCEEIIPGWMLPKIYCIVERNSNTLTGYCVTVGPNKLCLEFWHRVTEHLYLHDTESKAIIEWRGPSEVAQRTCVQDLGLNPVPLAHPSVHKASEVKRRGSVLVCYHTQLAHPSVHKASEVKKRSSVLVCYHTQLAHPSVHKASEVKRRSSVLVYYHTQLAHPSVHKASELSASLLSHAARPPSVHKASEVKRRSSVLVCYHTQLAHPSVHKASEVKRRSSVLVCYHTQLAHPSVHKASEVKIRSSVLVCYHTQLAHPSVHKASEVKRRSSVLVCYHTQLAHPSVHKASEVKRRSSVLVCYHTQLAHPSVHKASEVKRRSSVLVCYHTQLAHPSVHKASEVKRRSSVLVCYHTQLAHPSVHKASEVKRRGSVLVCYHTQLAHPSVHKASEVKRRSSVLVCYHTQLAHPSVHKASEMTTTRLDFSFLGAAVAKRLGHSHPTKSNRRRNSQTFARGKWESCRTMPLVGGFPRGSPVSPTLSFQRSSIPRFTLIGSHDLTKNHLKLFVTLQYTLILGGEPVQTAPLTNAGMKGREKREIPEKTRRPAVSSGTIRTCENLGVTRPGVEPNEGRHNSRRSTVTVTHDRNLVAPNCLPGEDKRASELLKYTSV</sequence>
<comment type="caution">
    <text evidence="2">The sequence shown here is derived from an EMBL/GenBank/DDBJ whole genome shotgun (WGS) entry which is preliminary data.</text>
</comment>
<feature type="region of interest" description="Disordered" evidence="1">
    <location>
        <begin position="880"/>
        <end position="903"/>
    </location>
</feature>
<organism evidence="2 3">
    <name type="scientific">Dryococelus australis</name>
    <dbReference type="NCBI Taxonomy" id="614101"/>
    <lineage>
        <taxon>Eukaryota</taxon>
        <taxon>Metazoa</taxon>
        <taxon>Ecdysozoa</taxon>
        <taxon>Arthropoda</taxon>
        <taxon>Hexapoda</taxon>
        <taxon>Insecta</taxon>
        <taxon>Pterygota</taxon>
        <taxon>Neoptera</taxon>
        <taxon>Polyneoptera</taxon>
        <taxon>Phasmatodea</taxon>
        <taxon>Verophasmatodea</taxon>
        <taxon>Anareolatae</taxon>
        <taxon>Phasmatidae</taxon>
        <taxon>Eurycanthinae</taxon>
        <taxon>Dryococelus</taxon>
    </lineage>
</organism>
<accession>A0ABQ9GJD8</accession>
<dbReference type="EMBL" id="JARBHB010000011">
    <property type="protein sequence ID" value="KAJ8872135.1"/>
    <property type="molecule type" value="Genomic_DNA"/>
</dbReference>
<feature type="compositionally biased region" description="Polar residues" evidence="1">
    <location>
        <begin position="161"/>
        <end position="171"/>
    </location>
</feature>
<reference evidence="2 3" key="1">
    <citation type="submission" date="2023-02" db="EMBL/GenBank/DDBJ databases">
        <title>LHISI_Scaffold_Assembly.</title>
        <authorList>
            <person name="Stuart O.P."/>
            <person name="Cleave R."/>
            <person name="Magrath M.J.L."/>
            <person name="Mikheyev A.S."/>
        </authorList>
    </citation>
    <scope>NUCLEOTIDE SEQUENCE [LARGE SCALE GENOMIC DNA]</scope>
    <source>
        <strain evidence="2">Daus_M_001</strain>
        <tissue evidence="2">Leg muscle</tissue>
    </source>
</reference>
<evidence type="ECO:0000256" key="1">
    <source>
        <dbReference type="SAM" id="MobiDB-lite"/>
    </source>
</evidence>
<gene>
    <name evidence="2" type="ORF">PR048_025737</name>
</gene>
<feature type="compositionally biased region" description="Basic and acidic residues" evidence="1">
    <location>
        <begin position="886"/>
        <end position="898"/>
    </location>
</feature>
<name>A0ABQ9GJD8_9NEOP</name>